<dbReference type="InterPro" id="IPR036465">
    <property type="entry name" value="vWFA_dom_sf"/>
</dbReference>
<keyword evidence="5" id="KW-0694">RNA-binding</keyword>
<comment type="similarity">
    <text evidence="2">Belongs to the Ro 60 kDa family.</text>
</comment>
<dbReference type="Gene3D" id="3.40.50.410">
    <property type="entry name" value="von Willebrand factor, type A domain"/>
    <property type="match status" value="3"/>
</dbReference>
<evidence type="ECO:0000256" key="4">
    <source>
        <dbReference type="ARBA" id="ARBA00022723"/>
    </source>
</evidence>
<dbReference type="STRING" id="623744.A0A553QWP9"/>
<keyword evidence="9" id="KW-1185">Reference proteome</keyword>
<keyword evidence="4" id="KW-0479">Metal-binding</keyword>
<dbReference type="GO" id="GO:1990904">
    <property type="term" value="C:ribonucleoprotein complex"/>
    <property type="evidence" value="ECO:0007669"/>
    <property type="project" value="UniProtKB-KW"/>
</dbReference>
<evidence type="ECO:0000256" key="3">
    <source>
        <dbReference type="ARBA" id="ARBA00022490"/>
    </source>
</evidence>
<dbReference type="GO" id="GO:0046872">
    <property type="term" value="F:metal ion binding"/>
    <property type="evidence" value="ECO:0007669"/>
    <property type="project" value="UniProtKB-KW"/>
</dbReference>
<protein>
    <recommendedName>
        <fullName evidence="7">TROVE domain-containing protein</fullName>
    </recommendedName>
</protein>
<name>A0A553QWP9_9TELE</name>
<comment type="caution">
    <text evidence="8">The sequence shown here is derived from an EMBL/GenBank/DDBJ whole genome shotgun (WGS) entry which is preliminary data.</text>
</comment>
<dbReference type="Proteomes" id="UP000316079">
    <property type="component" value="Unassembled WGS sequence"/>
</dbReference>
<sequence>MPANEQLLNSSSDQSASGNVCLRRFLCYGSESATYSSKQCSLGIENALSLMQIIECGRGCEVVEEISCLNAEACTVHPQPSLFALAVCSQHADCKTRQAAFRALKVLWSSSSVQLFTFVQFKKELKEASGMWGRALRRAVADWYNSQDGLSLAQAVSRCKHKAGWTHQDLLRLSHMKPANDAIALVCKYITKGWKGVEEACSEGEKSEDVQKVFVYLEALEKAKHCTDEQELINLIEEHRLETEQLPTTFLKSKQVWKALLKEIPLPVLLKRLGKLTADKVLLPGSPDVSSVCERILDETALKQVKSNPFSILAASEHYKRGHGKLGKLKWDPDADIVQALDSSFCKSISAVEGTGKRFLLAVDVSSSLGTVTHGTSISTVAVAAGMCMVFAQTEPTAQIVVFSEGSLVPCAISANMTLMEAAEVLIQAPVPGTDCALPITWASENEKTKSGVFSKLIVCGLASKHLCVADPEDCGMLDICGFDSQSLDVIRNFALNIF</sequence>
<dbReference type="OrthoDB" id="6098064at2759"/>
<evidence type="ECO:0000313" key="8">
    <source>
        <dbReference type="EMBL" id="TRY94385.1"/>
    </source>
</evidence>
<accession>A0A553QWP9</accession>
<reference evidence="8 9" key="1">
    <citation type="journal article" date="2019" name="Sci. Data">
        <title>Hybrid genome assembly and annotation of Danionella translucida.</title>
        <authorList>
            <person name="Kadobianskyi M."/>
            <person name="Schulze L."/>
            <person name="Schuelke M."/>
            <person name="Judkewitz B."/>
        </authorList>
    </citation>
    <scope>NUCLEOTIDE SEQUENCE [LARGE SCALE GENOMIC DNA]</scope>
    <source>
        <strain evidence="8 9">Bolton</strain>
    </source>
</reference>
<dbReference type="PANTHER" id="PTHR14202">
    <property type="entry name" value="60 KDA RIBONUCLEOPROTEIN SSA/RO"/>
    <property type="match status" value="1"/>
</dbReference>
<dbReference type="Pfam" id="PF25045">
    <property type="entry name" value="vWA_Ro60"/>
    <property type="match status" value="1"/>
</dbReference>
<evidence type="ECO:0000256" key="2">
    <source>
        <dbReference type="ARBA" id="ARBA00007814"/>
    </source>
</evidence>
<dbReference type="EMBL" id="SRMA01025445">
    <property type="protein sequence ID" value="TRY94385.1"/>
    <property type="molecule type" value="Genomic_DNA"/>
</dbReference>
<evidence type="ECO:0000256" key="5">
    <source>
        <dbReference type="ARBA" id="ARBA00022884"/>
    </source>
</evidence>
<gene>
    <name evidence="8" type="ORF">DNTS_021857</name>
</gene>
<organism evidence="8 9">
    <name type="scientific">Danionella cerebrum</name>
    <dbReference type="NCBI Taxonomy" id="2873325"/>
    <lineage>
        <taxon>Eukaryota</taxon>
        <taxon>Metazoa</taxon>
        <taxon>Chordata</taxon>
        <taxon>Craniata</taxon>
        <taxon>Vertebrata</taxon>
        <taxon>Euteleostomi</taxon>
        <taxon>Actinopterygii</taxon>
        <taxon>Neopterygii</taxon>
        <taxon>Teleostei</taxon>
        <taxon>Ostariophysi</taxon>
        <taxon>Cypriniformes</taxon>
        <taxon>Danionidae</taxon>
        <taxon>Danioninae</taxon>
        <taxon>Danionella</taxon>
    </lineage>
</organism>
<keyword evidence="3" id="KW-0963">Cytoplasm</keyword>
<evidence type="ECO:0000256" key="1">
    <source>
        <dbReference type="ARBA" id="ARBA00004496"/>
    </source>
</evidence>
<dbReference type="SUPFAM" id="SSF140864">
    <property type="entry name" value="TROVE domain-like"/>
    <property type="match status" value="1"/>
</dbReference>
<comment type="subcellular location">
    <subcellularLocation>
        <location evidence="1">Cytoplasm</location>
    </subcellularLocation>
</comment>
<dbReference type="PROSITE" id="PS50988">
    <property type="entry name" value="TROVE"/>
    <property type="match status" value="1"/>
</dbReference>
<dbReference type="PANTHER" id="PTHR14202:SF0">
    <property type="entry name" value="RNA-BINDING PROTEIN RO60"/>
    <property type="match status" value="1"/>
</dbReference>
<keyword evidence="6" id="KW-0687">Ribonucleoprotein</keyword>
<evidence type="ECO:0000259" key="7">
    <source>
        <dbReference type="PROSITE" id="PS50988"/>
    </source>
</evidence>
<dbReference type="InterPro" id="IPR056800">
    <property type="entry name" value="vWA_Ro60"/>
</dbReference>
<dbReference type="InterPro" id="IPR008858">
    <property type="entry name" value="TROVE_dom"/>
</dbReference>
<dbReference type="GO" id="GO:0005737">
    <property type="term" value="C:cytoplasm"/>
    <property type="evidence" value="ECO:0007669"/>
    <property type="project" value="UniProtKB-SubCell"/>
</dbReference>
<dbReference type="InterPro" id="IPR040322">
    <property type="entry name" value="TROVE2"/>
</dbReference>
<dbReference type="Pfam" id="PF05731">
    <property type="entry name" value="TROVE"/>
    <property type="match status" value="1"/>
</dbReference>
<dbReference type="SUPFAM" id="SSF53300">
    <property type="entry name" value="vWA-like"/>
    <property type="match status" value="1"/>
</dbReference>
<dbReference type="InterPro" id="IPR037214">
    <property type="entry name" value="TROVE_dom_sf"/>
</dbReference>
<proteinExistence type="inferred from homology"/>
<feature type="domain" description="TROVE" evidence="7">
    <location>
        <begin position="5"/>
        <end position="357"/>
    </location>
</feature>
<evidence type="ECO:0000313" key="9">
    <source>
        <dbReference type="Proteomes" id="UP000316079"/>
    </source>
</evidence>
<evidence type="ECO:0000256" key="6">
    <source>
        <dbReference type="ARBA" id="ARBA00023274"/>
    </source>
</evidence>
<dbReference type="GO" id="GO:0003723">
    <property type="term" value="F:RNA binding"/>
    <property type="evidence" value="ECO:0007669"/>
    <property type="project" value="UniProtKB-KW"/>
</dbReference>
<dbReference type="AlphaFoldDB" id="A0A553QWP9"/>